<feature type="compositionally biased region" description="Basic and acidic residues" evidence="12">
    <location>
        <begin position="397"/>
        <end position="411"/>
    </location>
</feature>
<feature type="region of interest" description="Disordered" evidence="12">
    <location>
        <begin position="167"/>
        <end position="215"/>
    </location>
</feature>
<evidence type="ECO:0000256" key="3">
    <source>
        <dbReference type="ARBA" id="ARBA00008212"/>
    </source>
</evidence>
<keyword evidence="4" id="KW-0808">Transferase</keyword>
<dbReference type="GeneID" id="62204744"/>
<dbReference type="InterPro" id="IPR013083">
    <property type="entry name" value="Znf_RING/FYVE/PHD"/>
</dbReference>
<evidence type="ECO:0000256" key="7">
    <source>
        <dbReference type="ARBA" id="ARBA00022786"/>
    </source>
</evidence>
<gene>
    <name evidence="14" type="ORF">GT037_006519</name>
</gene>
<feature type="region of interest" description="Disordered" evidence="12">
    <location>
        <begin position="388"/>
        <end position="450"/>
    </location>
</feature>
<keyword evidence="7" id="KW-0833">Ubl conjugation pathway</keyword>
<keyword evidence="11" id="KW-0175">Coiled coil</keyword>
<dbReference type="OrthoDB" id="756301at2759"/>
<feature type="region of interest" description="Disordered" evidence="12">
    <location>
        <begin position="1"/>
        <end position="51"/>
    </location>
</feature>
<reference evidence="14" key="1">
    <citation type="submission" date="2020-01" db="EMBL/GenBank/DDBJ databases">
        <authorList>
            <person name="Feng Z.H.Z."/>
        </authorList>
    </citation>
    <scope>NUCLEOTIDE SEQUENCE</scope>
    <source>
        <strain evidence="14">CBS107.38</strain>
    </source>
</reference>
<evidence type="ECO:0000256" key="2">
    <source>
        <dbReference type="ARBA" id="ARBA00004718"/>
    </source>
</evidence>
<dbReference type="RefSeq" id="XP_038786063.1">
    <property type="nucleotide sequence ID" value="XM_038931566.1"/>
</dbReference>
<evidence type="ECO:0000259" key="13">
    <source>
        <dbReference type="PROSITE" id="PS51044"/>
    </source>
</evidence>
<dbReference type="SUPFAM" id="SSF57850">
    <property type="entry name" value="RING/U-box"/>
    <property type="match status" value="1"/>
</dbReference>
<feature type="domain" description="SP-RING-type" evidence="13">
    <location>
        <begin position="299"/>
        <end position="387"/>
    </location>
</feature>
<dbReference type="GO" id="GO:0005634">
    <property type="term" value="C:nucleus"/>
    <property type="evidence" value="ECO:0007669"/>
    <property type="project" value="UniProtKB-SubCell"/>
</dbReference>
<proteinExistence type="inferred from homology"/>
<evidence type="ECO:0000256" key="10">
    <source>
        <dbReference type="PROSITE-ProRule" id="PRU00452"/>
    </source>
</evidence>
<dbReference type="Gene3D" id="3.30.40.10">
    <property type="entry name" value="Zinc/RING finger domain, C3HC4 (zinc finger)"/>
    <property type="match status" value="1"/>
</dbReference>
<feature type="compositionally biased region" description="Basic and acidic residues" evidence="12">
    <location>
        <begin position="37"/>
        <end position="51"/>
    </location>
</feature>
<reference evidence="14" key="2">
    <citation type="submission" date="2020-08" db="EMBL/GenBank/DDBJ databases">
        <title>Draft Genome Sequence of Cumin Blight Pathogen Alternaria burnsii.</title>
        <authorList>
            <person name="Feng Z."/>
        </authorList>
    </citation>
    <scope>NUCLEOTIDE SEQUENCE</scope>
    <source>
        <strain evidence="14">CBS107.38</strain>
    </source>
</reference>
<evidence type="ECO:0000313" key="14">
    <source>
        <dbReference type="EMBL" id="KAF7675800.1"/>
    </source>
</evidence>
<accession>A0A8H7B3Q6</accession>
<dbReference type="PANTHER" id="PTHR21330:SF1">
    <property type="entry name" value="E3 SUMO-PROTEIN LIGASE NSE2"/>
    <property type="match status" value="1"/>
</dbReference>
<protein>
    <submittedName>
        <fullName evidence="14">Chromosomal organization and dna repair protein</fullName>
    </submittedName>
</protein>
<evidence type="ECO:0000256" key="11">
    <source>
        <dbReference type="SAM" id="Coils"/>
    </source>
</evidence>
<sequence>MSSRTRHSTARPSASRQSVASTPNRTSSSNRNADLLPEYKKPSHPLDAEATRELRNLQGRNINDIKRHNKQATEHITNAAASVNDMLREHAEYISRRQKKWDAGKSLDDKEDEERVMAELHANVDEATIKLEESMRAVIDSDIAAQRIEEALEWLRSNAPAQLAEEYETQMTQRENQRQTQTQAASQRAHARDRDDDEMDDGPTPGPTPLDGSRVALTGASELFAARIQREKDAYTARSHTSRYARNNDYRDFKRTVHDAKFGDDGPVLGHEDTWFTESGSPAPGITDTTQRGEFDDDDDDDIVVDRATVSTRCPITYQQFKEPYSSNKCPHTFEKNAILDMIRKGPHRVDGQKAVECPVNGCDKMLTANDVRTDPILVRRIKRMQQAELEGDSSDDDVKAPRQEIQKIDGSDDDMPDASSNLQAPRTRQPTQSSNIEDLGDPSDSEMST</sequence>
<evidence type="ECO:0000256" key="12">
    <source>
        <dbReference type="SAM" id="MobiDB-lite"/>
    </source>
</evidence>
<dbReference type="GO" id="GO:0000724">
    <property type="term" value="P:double-strand break repair via homologous recombination"/>
    <property type="evidence" value="ECO:0007669"/>
    <property type="project" value="InterPro"/>
</dbReference>
<feature type="compositionally biased region" description="Low complexity" evidence="12">
    <location>
        <begin position="21"/>
        <end position="32"/>
    </location>
</feature>
<dbReference type="InterPro" id="IPR026846">
    <property type="entry name" value="Nse2(Mms21)"/>
</dbReference>
<dbReference type="CDD" id="cd16651">
    <property type="entry name" value="SPL-RING_NSE2"/>
    <property type="match status" value="1"/>
</dbReference>
<dbReference type="Proteomes" id="UP000596902">
    <property type="component" value="Unassembled WGS sequence"/>
</dbReference>
<dbReference type="GO" id="GO:0061665">
    <property type="term" value="F:SUMO ligase activity"/>
    <property type="evidence" value="ECO:0007669"/>
    <property type="project" value="TreeGrafter"/>
</dbReference>
<comment type="similarity">
    <text evidence="3">Belongs to the NSE2 family.</text>
</comment>
<keyword evidence="6 10" id="KW-0863">Zinc-finger</keyword>
<evidence type="ECO:0000313" key="15">
    <source>
        <dbReference type="Proteomes" id="UP000596902"/>
    </source>
</evidence>
<keyword evidence="5" id="KW-0479">Metal-binding</keyword>
<feature type="compositionally biased region" description="Low complexity" evidence="12">
    <location>
        <begin position="169"/>
        <end position="188"/>
    </location>
</feature>
<comment type="pathway">
    <text evidence="2">Protein modification; protein sumoylation.</text>
</comment>
<keyword evidence="9" id="KW-0539">Nucleus</keyword>
<evidence type="ECO:0000256" key="1">
    <source>
        <dbReference type="ARBA" id="ARBA00004123"/>
    </source>
</evidence>
<feature type="region of interest" description="Disordered" evidence="12">
    <location>
        <begin position="275"/>
        <end position="300"/>
    </location>
</feature>
<dbReference type="PANTHER" id="PTHR21330">
    <property type="entry name" value="E3 SUMO-PROTEIN LIGASE NSE2"/>
    <property type="match status" value="1"/>
</dbReference>
<dbReference type="GO" id="GO:0008270">
    <property type="term" value="F:zinc ion binding"/>
    <property type="evidence" value="ECO:0007669"/>
    <property type="project" value="UniProtKB-KW"/>
</dbReference>
<dbReference type="GO" id="GO:0030915">
    <property type="term" value="C:Smc5-Smc6 complex"/>
    <property type="evidence" value="ECO:0007669"/>
    <property type="project" value="InterPro"/>
</dbReference>
<feature type="compositionally biased region" description="Polar residues" evidence="12">
    <location>
        <begin position="419"/>
        <end position="437"/>
    </location>
</feature>
<evidence type="ECO:0000256" key="9">
    <source>
        <dbReference type="ARBA" id="ARBA00023242"/>
    </source>
</evidence>
<comment type="subcellular location">
    <subcellularLocation>
        <location evidence="1">Nucleus</location>
    </subcellularLocation>
</comment>
<comment type="caution">
    <text evidence="14">The sequence shown here is derived from an EMBL/GenBank/DDBJ whole genome shotgun (WGS) entry which is preliminary data.</text>
</comment>
<dbReference type="EMBL" id="JAAABM010000008">
    <property type="protein sequence ID" value="KAF7675800.1"/>
    <property type="molecule type" value="Genomic_DNA"/>
</dbReference>
<evidence type="ECO:0000256" key="4">
    <source>
        <dbReference type="ARBA" id="ARBA00022679"/>
    </source>
</evidence>
<evidence type="ECO:0000256" key="8">
    <source>
        <dbReference type="ARBA" id="ARBA00022833"/>
    </source>
</evidence>
<dbReference type="Pfam" id="PF11789">
    <property type="entry name" value="zf-Nse"/>
    <property type="match status" value="1"/>
</dbReference>
<keyword evidence="15" id="KW-1185">Reference proteome</keyword>
<dbReference type="AlphaFoldDB" id="A0A8H7B3Q6"/>
<organism evidence="14 15">
    <name type="scientific">Alternaria burnsii</name>
    <dbReference type="NCBI Taxonomy" id="1187904"/>
    <lineage>
        <taxon>Eukaryota</taxon>
        <taxon>Fungi</taxon>
        <taxon>Dikarya</taxon>
        <taxon>Ascomycota</taxon>
        <taxon>Pezizomycotina</taxon>
        <taxon>Dothideomycetes</taxon>
        <taxon>Pleosporomycetidae</taxon>
        <taxon>Pleosporales</taxon>
        <taxon>Pleosporineae</taxon>
        <taxon>Pleosporaceae</taxon>
        <taxon>Alternaria</taxon>
        <taxon>Alternaria sect. Alternaria</taxon>
    </lineage>
</organism>
<dbReference type="PROSITE" id="PS51044">
    <property type="entry name" value="ZF_SP_RING"/>
    <property type="match status" value="1"/>
</dbReference>
<feature type="compositionally biased region" description="Polar residues" evidence="12">
    <location>
        <begin position="10"/>
        <end position="20"/>
    </location>
</feature>
<dbReference type="UniPathway" id="UPA00886"/>
<dbReference type="InterPro" id="IPR004181">
    <property type="entry name" value="Znf_MIZ"/>
</dbReference>
<evidence type="ECO:0000256" key="5">
    <source>
        <dbReference type="ARBA" id="ARBA00022723"/>
    </source>
</evidence>
<name>A0A8H7B3Q6_9PLEO</name>
<keyword evidence="8" id="KW-0862">Zinc</keyword>
<feature type="coiled-coil region" evidence="11">
    <location>
        <begin position="110"/>
        <end position="137"/>
    </location>
</feature>
<feature type="compositionally biased region" description="Acidic residues" evidence="12">
    <location>
        <begin position="439"/>
        <end position="450"/>
    </location>
</feature>
<evidence type="ECO:0000256" key="6">
    <source>
        <dbReference type="ARBA" id="ARBA00022771"/>
    </source>
</evidence>
<dbReference type="GO" id="GO:0016925">
    <property type="term" value="P:protein sumoylation"/>
    <property type="evidence" value="ECO:0007669"/>
    <property type="project" value="UniProtKB-UniPathway"/>
</dbReference>